<feature type="region of interest" description="Disordered" evidence="1">
    <location>
        <begin position="1"/>
        <end position="33"/>
    </location>
</feature>
<dbReference type="AlphaFoldDB" id="A0A699TE15"/>
<proteinExistence type="predicted"/>
<comment type="caution">
    <text evidence="2">The sequence shown here is derived from an EMBL/GenBank/DDBJ whole genome shotgun (WGS) entry which is preliminary data.</text>
</comment>
<dbReference type="EMBL" id="BKCJ011231823">
    <property type="protein sequence ID" value="GFD07481.1"/>
    <property type="molecule type" value="Genomic_DNA"/>
</dbReference>
<feature type="compositionally biased region" description="Acidic residues" evidence="1">
    <location>
        <begin position="22"/>
        <end position="33"/>
    </location>
</feature>
<accession>A0A699TE15</accession>
<feature type="non-terminal residue" evidence="2">
    <location>
        <position position="1"/>
    </location>
</feature>
<reference evidence="2" key="1">
    <citation type="journal article" date="2019" name="Sci. Rep.">
        <title>Draft genome of Tanacetum cinerariifolium, the natural source of mosquito coil.</title>
        <authorList>
            <person name="Yamashiro T."/>
            <person name="Shiraishi A."/>
            <person name="Satake H."/>
            <person name="Nakayama K."/>
        </authorList>
    </citation>
    <scope>NUCLEOTIDE SEQUENCE</scope>
</reference>
<organism evidence="2">
    <name type="scientific">Tanacetum cinerariifolium</name>
    <name type="common">Dalmatian daisy</name>
    <name type="synonym">Chrysanthemum cinerariifolium</name>
    <dbReference type="NCBI Taxonomy" id="118510"/>
    <lineage>
        <taxon>Eukaryota</taxon>
        <taxon>Viridiplantae</taxon>
        <taxon>Streptophyta</taxon>
        <taxon>Embryophyta</taxon>
        <taxon>Tracheophyta</taxon>
        <taxon>Spermatophyta</taxon>
        <taxon>Magnoliopsida</taxon>
        <taxon>eudicotyledons</taxon>
        <taxon>Gunneridae</taxon>
        <taxon>Pentapetalae</taxon>
        <taxon>asterids</taxon>
        <taxon>campanulids</taxon>
        <taxon>Asterales</taxon>
        <taxon>Asteraceae</taxon>
        <taxon>Asteroideae</taxon>
        <taxon>Anthemideae</taxon>
        <taxon>Anthemidinae</taxon>
        <taxon>Tanacetum</taxon>
    </lineage>
</organism>
<sequence>DEQTNDEDNDEDSHWMNVKGDEIDDEGTNEEDDTNELYRDVNINLEGQDIQMANVQTTQVIEDTHVTLTPVNPEG</sequence>
<feature type="compositionally biased region" description="Acidic residues" evidence="1">
    <location>
        <begin position="1"/>
        <end position="11"/>
    </location>
</feature>
<evidence type="ECO:0000313" key="2">
    <source>
        <dbReference type="EMBL" id="GFD07481.1"/>
    </source>
</evidence>
<protein>
    <submittedName>
        <fullName evidence="2">Uncharacterized protein</fullName>
    </submittedName>
</protein>
<evidence type="ECO:0000256" key="1">
    <source>
        <dbReference type="SAM" id="MobiDB-lite"/>
    </source>
</evidence>
<name>A0A699TE15_TANCI</name>
<gene>
    <name evidence="2" type="ORF">Tci_879450</name>
</gene>